<evidence type="ECO:0000256" key="1">
    <source>
        <dbReference type="ARBA" id="ARBA00008950"/>
    </source>
</evidence>
<dbReference type="InterPro" id="IPR000979">
    <property type="entry name" value="Phosphodiesterase_MJ0936/Vps29"/>
</dbReference>
<dbReference type="RefSeq" id="WP_272444654.1">
    <property type="nucleotide sequence ID" value="NZ_JAMQKC010000001.1"/>
</dbReference>
<name>A0A9X3WCW5_9BACI</name>
<evidence type="ECO:0000313" key="4">
    <source>
        <dbReference type="EMBL" id="MDC3415695.1"/>
    </source>
</evidence>
<protein>
    <recommendedName>
        <fullName evidence="2">Phosphoesterase</fullName>
        <ecNumber evidence="2">3.1.4.-</ecNumber>
    </recommendedName>
</protein>
<comment type="similarity">
    <text evidence="1 2">Belongs to the metallophosphoesterase superfamily. YfcE family.</text>
</comment>
<evidence type="ECO:0000259" key="3">
    <source>
        <dbReference type="Pfam" id="PF12850"/>
    </source>
</evidence>
<evidence type="ECO:0000313" key="5">
    <source>
        <dbReference type="Proteomes" id="UP001145069"/>
    </source>
</evidence>
<evidence type="ECO:0000256" key="2">
    <source>
        <dbReference type="RuleBase" id="RU362039"/>
    </source>
</evidence>
<dbReference type="Pfam" id="PF12850">
    <property type="entry name" value="Metallophos_2"/>
    <property type="match status" value="1"/>
</dbReference>
<dbReference type="Proteomes" id="UP001145069">
    <property type="component" value="Unassembled WGS sequence"/>
</dbReference>
<keyword evidence="5" id="KW-1185">Reference proteome</keyword>
<reference evidence="4" key="1">
    <citation type="submission" date="2022-06" db="EMBL/GenBank/DDBJ databases">
        <title>Aquibacillus sp. a new bacterium isolated from soil saline samples.</title>
        <authorList>
            <person name="Galisteo C."/>
            <person name="De La Haba R."/>
            <person name="Sanchez-Porro C."/>
            <person name="Ventosa A."/>
        </authorList>
    </citation>
    <scope>NUCLEOTIDE SEQUENCE</scope>
    <source>
        <strain evidence="4">3ASR75-54</strain>
    </source>
</reference>
<dbReference type="AlphaFoldDB" id="A0A9X3WCW5"/>
<gene>
    <name evidence="4" type="ORF">NC799_02070</name>
</gene>
<dbReference type="GO" id="GO:0016787">
    <property type="term" value="F:hydrolase activity"/>
    <property type="evidence" value="ECO:0007669"/>
    <property type="project" value="UniProtKB-UniRule"/>
</dbReference>
<dbReference type="EC" id="3.1.4.-" evidence="2"/>
<keyword evidence="2" id="KW-0479">Metal-binding</keyword>
<proteinExistence type="inferred from homology"/>
<dbReference type="EMBL" id="JAMQKC010000001">
    <property type="protein sequence ID" value="MDC3415695.1"/>
    <property type="molecule type" value="Genomic_DNA"/>
</dbReference>
<dbReference type="NCBIfam" id="TIGR00040">
    <property type="entry name" value="yfcE"/>
    <property type="match status" value="1"/>
</dbReference>
<feature type="domain" description="Calcineurin-like phosphoesterase" evidence="3">
    <location>
        <begin position="4"/>
        <end position="145"/>
    </location>
</feature>
<accession>A0A9X3WCW5</accession>
<dbReference type="InterPro" id="IPR029052">
    <property type="entry name" value="Metallo-depent_PP-like"/>
</dbReference>
<dbReference type="PANTHER" id="PTHR11124">
    <property type="entry name" value="VACUOLAR SORTING PROTEIN VPS29"/>
    <property type="match status" value="1"/>
</dbReference>
<comment type="cofactor">
    <cofactor evidence="2">
        <name>a divalent metal cation</name>
        <dbReference type="ChEBI" id="CHEBI:60240"/>
    </cofactor>
</comment>
<sequence>MPSVLILSDSHGWTKEVEVIKQRHISDVDKLIHCGDSELMYDSKELEHFQTVAGNCDMDARFPNELNFDNNGLTFFVTHGHLFQVKSTLTKLSYRAEELGANVICFGHSHFAGAEKIENQLFINPGSIRLPRGRTEGTYVILSWDEVKQIKVEYFDLNGQRIEALTYQTDLI</sequence>
<dbReference type="Gene3D" id="3.60.21.10">
    <property type="match status" value="1"/>
</dbReference>
<dbReference type="GO" id="GO:0046872">
    <property type="term" value="F:metal ion binding"/>
    <property type="evidence" value="ECO:0007669"/>
    <property type="project" value="UniProtKB-KW"/>
</dbReference>
<comment type="caution">
    <text evidence="4">The sequence shown here is derived from an EMBL/GenBank/DDBJ whole genome shotgun (WGS) entry which is preliminary data.</text>
</comment>
<organism evidence="4 5">
    <name type="scientific">Aquibacillus salsiterrae</name>
    <dbReference type="NCBI Taxonomy" id="2950439"/>
    <lineage>
        <taxon>Bacteria</taxon>
        <taxon>Bacillati</taxon>
        <taxon>Bacillota</taxon>
        <taxon>Bacilli</taxon>
        <taxon>Bacillales</taxon>
        <taxon>Bacillaceae</taxon>
        <taxon>Aquibacillus</taxon>
    </lineage>
</organism>
<dbReference type="InterPro" id="IPR024654">
    <property type="entry name" value="Calcineurin-like_PHP_lpxH"/>
</dbReference>
<dbReference type="SUPFAM" id="SSF56300">
    <property type="entry name" value="Metallo-dependent phosphatases"/>
    <property type="match status" value="1"/>
</dbReference>